<dbReference type="HOGENOM" id="CLU_019766_0_0_1"/>
<reference evidence="4" key="2">
    <citation type="submission" date="2010-04" db="EMBL/GenBank/DDBJ databases">
        <authorList>
            <person name="Buell R."/>
            <person name="Hamilton J."/>
            <person name="Hostetler J."/>
        </authorList>
    </citation>
    <scope>NUCLEOTIDE SEQUENCE [LARGE SCALE GENOMIC DNA]</scope>
    <source>
        <strain evidence="4">DAOM:BR144</strain>
    </source>
</reference>
<dbReference type="eggNOG" id="ENOG502REZH">
    <property type="taxonomic scope" value="Eukaryota"/>
</dbReference>
<evidence type="ECO:0000313" key="3">
    <source>
        <dbReference type="EnsemblProtists" id="PYU1_T006284"/>
    </source>
</evidence>
<feature type="compositionally biased region" description="Basic and acidic residues" evidence="1">
    <location>
        <begin position="537"/>
        <end position="549"/>
    </location>
</feature>
<proteinExistence type="predicted"/>
<feature type="region of interest" description="Disordered" evidence="1">
    <location>
        <begin position="305"/>
        <end position="371"/>
    </location>
</feature>
<feature type="compositionally biased region" description="Polar residues" evidence="1">
    <location>
        <begin position="343"/>
        <end position="357"/>
    </location>
</feature>
<reference evidence="3" key="3">
    <citation type="submission" date="2015-02" db="UniProtKB">
        <authorList>
            <consortium name="EnsemblProtists"/>
        </authorList>
    </citation>
    <scope>IDENTIFICATION</scope>
    <source>
        <strain evidence="3">DAOM BR144</strain>
    </source>
</reference>
<keyword evidence="2" id="KW-0812">Transmembrane</keyword>
<organism evidence="3 4">
    <name type="scientific">Globisporangium ultimum (strain ATCC 200006 / CBS 805.95 / DAOM BR144)</name>
    <name type="common">Pythium ultimum</name>
    <dbReference type="NCBI Taxonomy" id="431595"/>
    <lineage>
        <taxon>Eukaryota</taxon>
        <taxon>Sar</taxon>
        <taxon>Stramenopiles</taxon>
        <taxon>Oomycota</taxon>
        <taxon>Peronosporomycetes</taxon>
        <taxon>Pythiales</taxon>
        <taxon>Pythiaceae</taxon>
        <taxon>Globisporangium</taxon>
    </lineage>
</organism>
<feature type="compositionally biased region" description="Low complexity" evidence="1">
    <location>
        <begin position="518"/>
        <end position="533"/>
    </location>
</feature>
<dbReference type="EMBL" id="GL376625">
    <property type="status" value="NOT_ANNOTATED_CDS"/>
    <property type="molecule type" value="Genomic_DNA"/>
</dbReference>
<keyword evidence="4" id="KW-1185">Reference proteome</keyword>
<feature type="compositionally biased region" description="Polar residues" evidence="1">
    <location>
        <begin position="484"/>
        <end position="503"/>
    </location>
</feature>
<dbReference type="InParanoid" id="K3WMU2"/>
<feature type="transmembrane region" description="Helical" evidence="2">
    <location>
        <begin position="205"/>
        <end position="228"/>
    </location>
</feature>
<keyword evidence="2" id="KW-1133">Transmembrane helix</keyword>
<sequence>MVASVSAAGTAPSLYDYVYDGKTTYCYWVDQGMDIQNLDFAYVRVQGEGNECPMTMTISQSTAGAQPVALQDVEFVFTATLNLDDNVFDLHALTTSVPDPVTGLPVQIGHANVHSCSRTTVCDVFRTGSSRKITTQETSNFTGNSATFHQKLAFDRAGDYNVFAHIILPPANPLNASYHFITFTTSTIASADSATTSSSGDSSSALVIGLIIGGVILVLLLVLGILFCKRRRAPNAGDIDMFRSSGGAFVPTLTTKNHSKMDWNPDPEFQWKDTYGSAAAHSHGASEFHQPPGLSASALAFHERMSSRHPLPKTASSSGTQNGASSPRMYGNDGFDSPVANVQVLQQRSQGIHQSHMMSGDPYSAYGNPDYRTQQEVDNFRIPSAIIKSFESDNSMGTSLGFNTESHYAPYRRPASETYDDRESDLSSIHADDYDGYDLHHAHPGGDAALKTLDEGRLSDISMATVDFTLHRPQPPRAIPSYHPESTQSSQSTVNFGATNRSTEMFEFHDSRFRETGSLKSDSSMLMPPSSSSAQKRTGEPPRDGRTLSDGEMYEF</sequence>
<protein>
    <submittedName>
        <fullName evidence="3">Uncharacterized protein</fullName>
    </submittedName>
</protein>
<evidence type="ECO:0000256" key="2">
    <source>
        <dbReference type="SAM" id="Phobius"/>
    </source>
</evidence>
<dbReference type="AlphaFoldDB" id="K3WMU2"/>
<dbReference type="VEuPathDB" id="FungiDB:PYU1_G006272"/>
<feature type="region of interest" description="Disordered" evidence="1">
    <location>
        <begin position="474"/>
        <end position="556"/>
    </location>
</feature>
<evidence type="ECO:0000313" key="4">
    <source>
        <dbReference type="Proteomes" id="UP000019132"/>
    </source>
</evidence>
<dbReference type="EnsemblProtists" id="PYU1_T006284">
    <property type="protein sequence ID" value="PYU1_T006284"/>
    <property type="gene ID" value="PYU1_G006272"/>
</dbReference>
<reference evidence="4" key="1">
    <citation type="journal article" date="2010" name="Genome Biol.">
        <title>Genome sequence of the necrotrophic plant pathogen Pythium ultimum reveals original pathogenicity mechanisms and effector repertoire.</title>
        <authorList>
            <person name="Levesque C.A."/>
            <person name="Brouwer H."/>
            <person name="Cano L."/>
            <person name="Hamilton J.P."/>
            <person name="Holt C."/>
            <person name="Huitema E."/>
            <person name="Raffaele S."/>
            <person name="Robideau G.P."/>
            <person name="Thines M."/>
            <person name="Win J."/>
            <person name="Zerillo M.M."/>
            <person name="Beakes G.W."/>
            <person name="Boore J.L."/>
            <person name="Busam D."/>
            <person name="Dumas B."/>
            <person name="Ferriera S."/>
            <person name="Fuerstenberg S.I."/>
            <person name="Gachon C.M."/>
            <person name="Gaulin E."/>
            <person name="Govers F."/>
            <person name="Grenville-Briggs L."/>
            <person name="Horner N."/>
            <person name="Hostetler J."/>
            <person name="Jiang R.H."/>
            <person name="Johnson J."/>
            <person name="Krajaejun T."/>
            <person name="Lin H."/>
            <person name="Meijer H.J."/>
            <person name="Moore B."/>
            <person name="Morris P."/>
            <person name="Phuntmart V."/>
            <person name="Puiu D."/>
            <person name="Shetty J."/>
            <person name="Stajich J.E."/>
            <person name="Tripathy S."/>
            <person name="Wawra S."/>
            <person name="van West P."/>
            <person name="Whitty B.R."/>
            <person name="Coutinho P.M."/>
            <person name="Henrissat B."/>
            <person name="Martin F."/>
            <person name="Thomas P.D."/>
            <person name="Tyler B.M."/>
            <person name="De Vries R.P."/>
            <person name="Kamoun S."/>
            <person name="Yandell M."/>
            <person name="Tisserat N."/>
            <person name="Buell C.R."/>
        </authorList>
    </citation>
    <scope>NUCLEOTIDE SEQUENCE</scope>
    <source>
        <strain evidence="4">DAOM:BR144</strain>
    </source>
</reference>
<evidence type="ECO:0000256" key="1">
    <source>
        <dbReference type="SAM" id="MobiDB-lite"/>
    </source>
</evidence>
<accession>K3WMU2</accession>
<name>K3WMU2_GLOUD</name>
<dbReference type="Proteomes" id="UP000019132">
    <property type="component" value="Unassembled WGS sequence"/>
</dbReference>
<feature type="compositionally biased region" description="Basic and acidic residues" evidence="1">
    <location>
        <begin position="504"/>
        <end position="517"/>
    </location>
</feature>
<keyword evidence="2" id="KW-0472">Membrane</keyword>
<feature type="compositionally biased region" description="Polar residues" evidence="1">
    <location>
        <begin position="314"/>
        <end position="325"/>
    </location>
</feature>